<evidence type="ECO:0000256" key="7">
    <source>
        <dbReference type="ARBA" id="ARBA00023136"/>
    </source>
</evidence>
<dbReference type="InterPro" id="IPR002549">
    <property type="entry name" value="AI-2E-like"/>
</dbReference>
<feature type="transmembrane region" description="Helical" evidence="9">
    <location>
        <begin position="318"/>
        <end position="345"/>
    </location>
</feature>
<keyword evidence="5 9" id="KW-0812">Transmembrane</keyword>
<comment type="caution">
    <text evidence="10">The sequence shown here is derived from an EMBL/GenBank/DDBJ whole genome shotgun (WGS) entry which is preliminary data.</text>
</comment>
<dbReference type="PANTHER" id="PTHR21716:SF67">
    <property type="entry name" value="TRANSPORT PROTEIN YDIK-RELATED"/>
    <property type="match status" value="1"/>
</dbReference>
<keyword evidence="11" id="KW-1185">Reference proteome</keyword>
<dbReference type="EMBL" id="FCOX02000005">
    <property type="protein sequence ID" value="SAK55580.1"/>
    <property type="molecule type" value="Genomic_DNA"/>
</dbReference>
<comment type="similarity">
    <text evidence="2">Belongs to the autoinducer-2 exporter (AI-2E) (TC 2.A.86) family.</text>
</comment>
<comment type="subcellular location">
    <subcellularLocation>
        <location evidence="1">Cell membrane</location>
        <topology evidence="1">Multi-pass membrane protein</topology>
    </subcellularLocation>
</comment>
<feature type="transmembrane region" description="Helical" evidence="9">
    <location>
        <begin position="211"/>
        <end position="231"/>
    </location>
</feature>
<evidence type="ECO:0000256" key="3">
    <source>
        <dbReference type="ARBA" id="ARBA00022448"/>
    </source>
</evidence>
<evidence type="ECO:0000256" key="9">
    <source>
        <dbReference type="SAM" id="Phobius"/>
    </source>
</evidence>
<keyword evidence="7 9" id="KW-0472">Membrane</keyword>
<protein>
    <submittedName>
        <fullName evidence="10">Membrane protein</fullName>
    </submittedName>
</protein>
<keyword evidence="3" id="KW-0813">Transport</keyword>
<proteinExistence type="inferred from homology"/>
<gene>
    <name evidence="10" type="ORF">AWB78_01487</name>
</gene>
<feature type="transmembrane region" description="Helical" evidence="9">
    <location>
        <begin position="73"/>
        <end position="92"/>
    </location>
</feature>
<name>A0A158ACU9_9BURK</name>
<dbReference type="PANTHER" id="PTHR21716">
    <property type="entry name" value="TRANSMEMBRANE PROTEIN"/>
    <property type="match status" value="1"/>
</dbReference>
<evidence type="ECO:0000256" key="1">
    <source>
        <dbReference type="ARBA" id="ARBA00004651"/>
    </source>
</evidence>
<evidence type="ECO:0000256" key="8">
    <source>
        <dbReference type="SAM" id="MobiDB-lite"/>
    </source>
</evidence>
<dbReference type="Pfam" id="PF01594">
    <property type="entry name" value="AI-2E_transport"/>
    <property type="match status" value="1"/>
</dbReference>
<feature type="region of interest" description="Disordered" evidence="8">
    <location>
        <begin position="368"/>
        <end position="390"/>
    </location>
</feature>
<organism evidence="10 11">
    <name type="scientific">Caballeronia calidae</name>
    <dbReference type="NCBI Taxonomy" id="1777139"/>
    <lineage>
        <taxon>Bacteria</taxon>
        <taxon>Pseudomonadati</taxon>
        <taxon>Pseudomonadota</taxon>
        <taxon>Betaproteobacteria</taxon>
        <taxon>Burkholderiales</taxon>
        <taxon>Burkholderiaceae</taxon>
        <taxon>Caballeronia</taxon>
    </lineage>
</organism>
<reference evidence="10" key="1">
    <citation type="submission" date="2016-01" db="EMBL/GenBank/DDBJ databases">
        <authorList>
            <person name="Peeters C."/>
        </authorList>
    </citation>
    <scope>NUCLEOTIDE SEQUENCE</scope>
    <source>
        <strain evidence="10">LMG 29321</strain>
    </source>
</reference>
<evidence type="ECO:0000313" key="10">
    <source>
        <dbReference type="EMBL" id="SAK55580.1"/>
    </source>
</evidence>
<evidence type="ECO:0000256" key="2">
    <source>
        <dbReference type="ARBA" id="ARBA00009773"/>
    </source>
</evidence>
<dbReference type="NCBIfam" id="NF008216">
    <property type="entry name" value="PRK10983.1"/>
    <property type="match status" value="1"/>
</dbReference>
<feature type="transmembrane region" description="Helical" evidence="9">
    <location>
        <begin position="288"/>
        <end position="306"/>
    </location>
</feature>
<sequence length="390" mass="41491">MPTSSNGQPNPNPRQPVDIARILLVITILTALTVGSLYVLRPFLPGLIWATTIVVATWPLMRAVQRRCGNRRWIATSVMLFMLLIVIVLPLYEAISTLALHGGEIMAAIKSLPSYALAPPPHWVHDVPVAGQRIAKEWQTLSDAGPGGLLARVEPYVTIAARWMLAHAAVVGVFVMHMLITVIIAGILYMNGEAAGHFIVRFATRIAAQRGAEAIKLAGLAIRAVALGIVVTAVTQSALGGIGLALAGVPAAGIITAVMLMLCLAQIGPLLPLLGGVAWLFWHGSHVAGSLLLVWSIMIAMLDNFLRPILIKRGVNLSMLLILSGVLGGMFAFGIVGLFIGPVILAVTSTILNAWINEQPPLPQVEAMSNEEVAEATSTRDLADASRRQT</sequence>
<dbReference type="GO" id="GO:0005886">
    <property type="term" value="C:plasma membrane"/>
    <property type="evidence" value="ECO:0007669"/>
    <property type="project" value="UniProtKB-SubCell"/>
</dbReference>
<feature type="transmembrane region" description="Helical" evidence="9">
    <location>
        <begin position="237"/>
        <end position="255"/>
    </location>
</feature>
<dbReference type="AlphaFoldDB" id="A0A158ACU9"/>
<keyword evidence="6 9" id="KW-1133">Transmembrane helix</keyword>
<feature type="compositionally biased region" description="Basic and acidic residues" evidence="8">
    <location>
        <begin position="381"/>
        <end position="390"/>
    </location>
</feature>
<feature type="transmembrane region" description="Helical" evidence="9">
    <location>
        <begin position="46"/>
        <end position="61"/>
    </location>
</feature>
<accession>A0A158ACU9</accession>
<dbReference type="Proteomes" id="UP000071859">
    <property type="component" value="Unassembled WGS sequence"/>
</dbReference>
<keyword evidence="4" id="KW-1003">Cell membrane</keyword>
<feature type="transmembrane region" description="Helical" evidence="9">
    <location>
        <begin position="20"/>
        <end position="40"/>
    </location>
</feature>
<evidence type="ECO:0000256" key="6">
    <source>
        <dbReference type="ARBA" id="ARBA00022989"/>
    </source>
</evidence>
<evidence type="ECO:0000256" key="5">
    <source>
        <dbReference type="ARBA" id="ARBA00022692"/>
    </source>
</evidence>
<evidence type="ECO:0000313" key="11">
    <source>
        <dbReference type="Proteomes" id="UP000071859"/>
    </source>
</evidence>
<evidence type="ECO:0000256" key="4">
    <source>
        <dbReference type="ARBA" id="ARBA00022475"/>
    </source>
</evidence>
<feature type="transmembrane region" description="Helical" evidence="9">
    <location>
        <begin position="164"/>
        <end position="190"/>
    </location>
</feature>
<dbReference type="RefSeq" id="WP_074173406.1">
    <property type="nucleotide sequence ID" value="NZ_FCOX02000005.1"/>
</dbReference>